<evidence type="ECO:0000313" key="2">
    <source>
        <dbReference type="EMBL" id="QAY72496.1"/>
    </source>
</evidence>
<organism evidence="2 3">
    <name type="scientific">Agromyces protaetiae</name>
    <dbReference type="NCBI Taxonomy" id="2509455"/>
    <lineage>
        <taxon>Bacteria</taxon>
        <taxon>Bacillati</taxon>
        <taxon>Actinomycetota</taxon>
        <taxon>Actinomycetes</taxon>
        <taxon>Micrococcales</taxon>
        <taxon>Microbacteriaceae</taxon>
        <taxon>Agromyces</taxon>
    </lineage>
</organism>
<keyword evidence="1" id="KW-0732">Signal</keyword>
<gene>
    <name evidence="2" type="ORF">ET445_03215</name>
</gene>
<accession>A0A4P6FA81</accession>
<keyword evidence="3" id="KW-1185">Reference proteome</keyword>
<name>A0A4P6FA81_9MICO</name>
<dbReference type="RefSeq" id="WP_129188777.1">
    <property type="nucleotide sequence ID" value="NZ_CP035491.1"/>
</dbReference>
<proteinExistence type="predicted"/>
<feature type="signal peptide" evidence="1">
    <location>
        <begin position="1"/>
        <end position="45"/>
    </location>
</feature>
<dbReference type="EMBL" id="CP035491">
    <property type="protein sequence ID" value="QAY72496.1"/>
    <property type="molecule type" value="Genomic_DNA"/>
</dbReference>
<evidence type="ECO:0000313" key="3">
    <source>
        <dbReference type="Proteomes" id="UP000291259"/>
    </source>
</evidence>
<dbReference type="KEGG" id="agf:ET445_03215"/>
<protein>
    <recommendedName>
        <fullName evidence="4">MSP domain-containing protein</fullName>
    </recommendedName>
</protein>
<evidence type="ECO:0000256" key="1">
    <source>
        <dbReference type="SAM" id="SignalP"/>
    </source>
</evidence>
<dbReference type="OrthoDB" id="5114036at2"/>
<feature type="chain" id="PRO_5020397945" description="MSP domain-containing protein" evidence="1">
    <location>
        <begin position="46"/>
        <end position="157"/>
    </location>
</feature>
<reference evidence="2 3" key="1">
    <citation type="submission" date="2019-01" db="EMBL/GenBank/DDBJ databases">
        <title>Genome sequencing of strain FW100M-8.</title>
        <authorList>
            <person name="Heo J."/>
            <person name="Kim S.-J."/>
            <person name="Kim J.-S."/>
            <person name="Hong S.-B."/>
            <person name="Kwon S.-W."/>
        </authorList>
    </citation>
    <scope>NUCLEOTIDE SEQUENCE [LARGE SCALE GENOMIC DNA]</scope>
    <source>
        <strain evidence="2 3">FW100M-8</strain>
    </source>
</reference>
<dbReference type="Proteomes" id="UP000291259">
    <property type="component" value="Chromosome"/>
</dbReference>
<evidence type="ECO:0008006" key="4">
    <source>
        <dbReference type="Google" id="ProtNLM"/>
    </source>
</evidence>
<dbReference type="AlphaFoldDB" id="A0A4P6FA81"/>
<sequence length="157" mass="16272">MSEFAEVPKLAGVAKASRRGASGRTRFARRIATSALVLAAGFALAACATDEGGATGSTSTPEVLPPVMVQLDEIDGTTVEVPITNVIVLQGDDTTFTAWEADIADPSVAEFTPGRDDGSAQFDPGITPLKIGETEVALNNTESGDSLTFTVKVVETR</sequence>